<dbReference type="PANTHER" id="PTHR48079:SF6">
    <property type="entry name" value="NAD(P)-BINDING DOMAIN-CONTAINING PROTEIN-RELATED"/>
    <property type="match status" value="1"/>
</dbReference>
<feature type="domain" description="NAD-dependent epimerase/dehydratase" evidence="1">
    <location>
        <begin position="3"/>
        <end position="216"/>
    </location>
</feature>
<proteinExistence type="predicted"/>
<name>A0A6G3ZS95_9BACL</name>
<dbReference type="Gene3D" id="3.40.50.720">
    <property type="entry name" value="NAD(P)-binding Rossmann-like Domain"/>
    <property type="match status" value="1"/>
</dbReference>
<dbReference type="Pfam" id="PF01370">
    <property type="entry name" value="Epimerase"/>
    <property type="match status" value="1"/>
</dbReference>
<dbReference type="GO" id="GO:0004029">
    <property type="term" value="F:aldehyde dehydrogenase (NAD+) activity"/>
    <property type="evidence" value="ECO:0007669"/>
    <property type="project" value="TreeGrafter"/>
</dbReference>
<dbReference type="AlphaFoldDB" id="A0A6G3ZS95"/>
<dbReference type="RefSeq" id="WP_163940778.1">
    <property type="nucleotide sequence ID" value="NZ_JAAIKC010000001.1"/>
</dbReference>
<dbReference type="PANTHER" id="PTHR48079">
    <property type="entry name" value="PROTEIN YEEZ"/>
    <property type="match status" value="1"/>
</dbReference>
<evidence type="ECO:0000259" key="1">
    <source>
        <dbReference type="Pfam" id="PF01370"/>
    </source>
</evidence>
<protein>
    <submittedName>
        <fullName evidence="2">NAD(P)-dependent oxidoreductase</fullName>
    </submittedName>
</protein>
<dbReference type="InterPro" id="IPR001509">
    <property type="entry name" value="Epimerase_deHydtase"/>
</dbReference>
<accession>A0A6G3ZS95</accession>
<comment type="caution">
    <text evidence="2">The sequence shown here is derived from an EMBL/GenBank/DDBJ whole genome shotgun (WGS) entry which is preliminary data.</text>
</comment>
<gene>
    <name evidence="2" type="ORF">GK047_02605</name>
</gene>
<dbReference type="EMBL" id="JAAIKC010000001">
    <property type="protein sequence ID" value="NEW04908.1"/>
    <property type="molecule type" value="Genomic_DNA"/>
</dbReference>
<sequence length="285" mass="30761">MKILVTGATGVIGRLLLPLLVKEGHEVIGMTHNPLLTSQIRTLGASAVLVDALDRDAVAASLREARPEVVIHQLTSLSTLNVADNAKIRTVGTRNLVDAAQAAGVRRMIAQSISWAYEPGSEPAREEASLDTEAPLPRKTTIDGVIALERAVAELPEHVILRYGQLYGQGTWYDHNGLFEGKVRQQQVPATEGVSSFLHVHDAAQAALKALHWPNGSVNIVDDEPAQGKVWLPFYASVIGAPAPKIEDVSNRGERGASNAKARNTYGWEPAYPSWREGFKGSLSE</sequence>
<evidence type="ECO:0000313" key="2">
    <source>
        <dbReference type="EMBL" id="NEW04908.1"/>
    </source>
</evidence>
<reference evidence="2" key="1">
    <citation type="submission" date="2020-02" db="EMBL/GenBank/DDBJ databases">
        <authorList>
            <person name="Shen X.-R."/>
            <person name="Zhang Y.-X."/>
        </authorList>
    </citation>
    <scope>NUCLEOTIDE SEQUENCE</scope>
    <source>
        <strain evidence="2">SYP-B3998</strain>
    </source>
</reference>
<organism evidence="2">
    <name type="scientific">Paenibacillus sp. SYP-B3998</name>
    <dbReference type="NCBI Taxonomy" id="2678564"/>
    <lineage>
        <taxon>Bacteria</taxon>
        <taxon>Bacillati</taxon>
        <taxon>Bacillota</taxon>
        <taxon>Bacilli</taxon>
        <taxon>Bacillales</taxon>
        <taxon>Paenibacillaceae</taxon>
        <taxon>Paenibacillus</taxon>
    </lineage>
</organism>
<dbReference type="GO" id="GO:0005737">
    <property type="term" value="C:cytoplasm"/>
    <property type="evidence" value="ECO:0007669"/>
    <property type="project" value="TreeGrafter"/>
</dbReference>
<dbReference type="InterPro" id="IPR051783">
    <property type="entry name" value="NAD(P)-dependent_oxidoreduct"/>
</dbReference>
<dbReference type="SUPFAM" id="SSF51735">
    <property type="entry name" value="NAD(P)-binding Rossmann-fold domains"/>
    <property type="match status" value="1"/>
</dbReference>
<dbReference type="InterPro" id="IPR036291">
    <property type="entry name" value="NAD(P)-bd_dom_sf"/>
</dbReference>